<name>A0A9X7GU80_BACCE</name>
<dbReference type="EMBL" id="NULI01000137">
    <property type="protein sequence ID" value="PGS74336.1"/>
    <property type="molecule type" value="Genomic_DNA"/>
</dbReference>
<dbReference type="AlphaFoldDB" id="A0A9X7GU80"/>
<dbReference type="NCBIfam" id="TIGR01633">
    <property type="entry name" value="phi3626_gp14_N"/>
    <property type="match status" value="1"/>
</dbReference>
<gene>
    <name evidence="1" type="ORF">COC69_23270</name>
</gene>
<dbReference type="Gene3D" id="2.40.30.200">
    <property type="match status" value="1"/>
</dbReference>
<comment type="caution">
    <text evidence="1">The sequence shown here is derived from an EMBL/GenBank/DDBJ whole genome shotgun (WGS) entry which is preliminary data.</text>
</comment>
<sequence>MPQCNRIDLEHLPCFWFDGMKSTDFGLVLTSPEIYSSFEKDVKKVSVLGRDGDFILDKRRSLNDVILVECTLIASNDVYEEVNRVKAWLQSTVAYKHLIFSYEPAYMYQACVLSKIEITGVIDHIVDLKIHFEVKPFKYVTAGFNQEEYTNEFSLFNPELKEAFPYLKMTASGDFTLHVNHNNFVFKNVDGFIEIDSEMMNAFKTVDGLIENRNNRMYTKTFPVFTHGLNNISWTGNVSKIEVIPRWRRL</sequence>
<evidence type="ECO:0000313" key="1">
    <source>
        <dbReference type="EMBL" id="PGS74336.1"/>
    </source>
</evidence>
<dbReference type="InterPro" id="IPR006520">
    <property type="entry name" value="Dit_BPSPP_N"/>
</dbReference>
<protein>
    <submittedName>
        <fullName evidence="1">Phage tail protein</fullName>
    </submittedName>
</protein>
<evidence type="ECO:0000313" key="2">
    <source>
        <dbReference type="Proteomes" id="UP000224203"/>
    </source>
</evidence>
<reference evidence="1 2" key="1">
    <citation type="submission" date="2017-09" db="EMBL/GenBank/DDBJ databases">
        <title>Large-scale bioinformatics analysis of Bacillus genomes uncovers conserved roles of natural products in bacterial physiology.</title>
        <authorList>
            <consortium name="Agbiome Team Llc"/>
            <person name="Bleich R.M."/>
            <person name="Grubbs K.J."/>
            <person name="Santa Maria K.C."/>
            <person name="Allen S.E."/>
            <person name="Farag S."/>
            <person name="Shank E.A."/>
            <person name="Bowers A."/>
        </authorList>
    </citation>
    <scope>NUCLEOTIDE SEQUENCE [LARGE SCALE GENOMIC DNA]</scope>
    <source>
        <strain evidence="1 2">AFS041711</strain>
    </source>
</reference>
<dbReference type="RefSeq" id="WP_098783314.1">
    <property type="nucleotide sequence ID" value="NZ_NULI01000137.1"/>
</dbReference>
<proteinExistence type="predicted"/>
<organism evidence="1 2">
    <name type="scientific">Bacillus cereus</name>
    <dbReference type="NCBI Taxonomy" id="1396"/>
    <lineage>
        <taxon>Bacteria</taxon>
        <taxon>Bacillati</taxon>
        <taxon>Bacillota</taxon>
        <taxon>Bacilli</taxon>
        <taxon>Bacillales</taxon>
        <taxon>Bacillaceae</taxon>
        <taxon>Bacillus</taxon>
        <taxon>Bacillus cereus group</taxon>
    </lineage>
</organism>
<dbReference type="Proteomes" id="UP000224203">
    <property type="component" value="Unassembled WGS sequence"/>
</dbReference>
<accession>A0A9X7GU80</accession>